<dbReference type="EMBL" id="DVOD01000009">
    <property type="protein sequence ID" value="HIU91719.1"/>
    <property type="molecule type" value="Genomic_DNA"/>
</dbReference>
<gene>
    <name evidence="1" type="ORF">IAD26_01145</name>
</gene>
<organism evidence="1 2">
    <name type="scientific">Candidatus Limenecus avicola</name>
    <dbReference type="NCBI Taxonomy" id="2840847"/>
    <lineage>
        <taxon>Bacteria</taxon>
        <taxon>Bacillati</taxon>
        <taxon>Bacillota</taxon>
        <taxon>Clostridia</taxon>
        <taxon>Eubacteriales</taxon>
        <taxon>Clostridiaceae</taxon>
        <taxon>Clostridiaceae incertae sedis</taxon>
        <taxon>Candidatus Limenecus</taxon>
    </lineage>
</organism>
<dbReference type="AlphaFoldDB" id="A0A9D1SQS0"/>
<comment type="caution">
    <text evidence="1">The sequence shown here is derived from an EMBL/GenBank/DDBJ whole genome shotgun (WGS) entry which is preliminary data.</text>
</comment>
<reference evidence="1" key="1">
    <citation type="submission" date="2020-10" db="EMBL/GenBank/DDBJ databases">
        <authorList>
            <person name="Gilroy R."/>
        </authorList>
    </citation>
    <scope>NUCLEOTIDE SEQUENCE</scope>
    <source>
        <strain evidence="1">CHK154-7741</strain>
    </source>
</reference>
<sequence length="46" mass="5686">MKKYADRTENLQYQKYETVNDMLKARFLKAYNYERALKEEKEHALN</sequence>
<name>A0A9D1SQS0_9CLOT</name>
<evidence type="ECO:0000313" key="2">
    <source>
        <dbReference type="Proteomes" id="UP000886748"/>
    </source>
</evidence>
<proteinExistence type="predicted"/>
<dbReference type="Proteomes" id="UP000886748">
    <property type="component" value="Unassembled WGS sequence"/>
</dbReference>
<protein>
    <submittedName>
        <fullName evidence="1">Uncharacterized protein</fullName>
    </submittedName>
</protein>
<reference evidence="1" key="2">
    <citation type="journal article" date="2021" name="PeerJ">
        <title>Extensive microbial diversity within the chicken gut microbiome revealed by metagenomics and culture.</title>
        <authorList>
            <person name="Gilroy R."/>
            <person name="Ravi A."/>
            <person name="Getino M."/>
            <person name="Pursley I."/>
            <person name="Horton D.L."/>
            <person name="Alikhan N.F."/>
            <person name="Baker D."/>
            <person name="Gharbi K."/>
            <person name="Hall N."/>
            <person name="Watson M."/>
            <person name="Adriaenssens E.M."/>
            <person name="Foster-Nyarko E."/>
            <person name="Jarju S."/>
            <person name="Secka A."/>
            <person name="Antonio M."/>
            <person name="Oren A."/>
            <person name="Chaudhuri R.R."/>
            <person name="La Ragione R."/>
            <person name="Hildebrand F."/>
            <person name="Pallen M.J."/>
        </authorList>
    </citation>
    <scope>NUCLEOTIDE SEQUENCE</scope>
    <source>
        <strain evidence="1">CHK154-7741</strain>
    </source>
</reference>
<evidence type="ECO:0000313" key="1">
    <source>
        <dbReference type="EMBL" id="HIU91719.1"/>
    </source>
</evidence>
<accession>A0A9D1SQS0</accession>